<feature type="transmembrane region" description="Helical" evidence="1">
    <location>
        <begin position="144"/>
        <end position="162"/>
    </location>
</feature>
<organism evidence="2 3">
    <name type="scientific">Pseudomonas nitroreducens</name>
    <dbReference type="NCBI Taxonomy" id="46680"/>
    <lineage>
        <taxon>Bacteria</taxon>
        <taxon>Pseudomonadati</taxon>
        <taxon>Pseudomonadota</taxon>
        <taxon>Gammaproteobacteria</taxon>
        <taxon>Pseudomonadales</taxon>
        <taxon>Pseudomonadaceae</taxon>
        <taxon>Pseudomonas</taxon>
    </lineage>
</organism>
<gene>
    <name evidence="2" type="ORF">HNP46_003842</name>
</gene>
<feature type="transmembrane region" description="Helical" evidence="1">
    <location>
        <begin position="96"/>
        <end position="123"/>
    </location>
</feature>
<keyword evidence="1" id="KW-0812">Transmembrane</keyword>
<reference evidence="2 3" key="1">
    <citation type="submission" date="2020-08" db="EMBL/GenBank/DDBJ databases">
        <title>Functional genomics of gut bacteria from endangered species of beetles.</title>
        <authorList>
            <person name="Carlos-Shanley C."/>
        </authorList>
    </citation>
    <scope>NUCLEOTIDE SEQUENCE [LARGE SCALE GENOMIC DNA]</scope>
    <source>
        <strain evidence="2 3">S00179</strain>
    </source>
</reference>
<comment type="caution">
    <text evidence="2">The sequence shown here is derived from an EMBL/GenBank/DDBJ whole genome shotgun (WGS) entry which is preliminary data.</text>
</comment>
<evidence type="ECO:0000313" key="3">
    <source>
        <dbReference type="Proteomes" id="UP000566995"/>
    </source>
</evidence>
<dbReference type="AlphaFoldDB" id="A0A7W7P1X2"/>
<dbReference type="Pfam" id="PF04403">
    <property type="entry name" value="PqiA"/>
    <property type="match status" value="1"/>
</dbReference>
<dbReference type="InterPro" id="IPR007498">
    <property type="entry name" value="PqiA-like"/>
</dbReference>
<dbReference type="EMBL" id="JACHLI010000015">
    <property type="protein sequence ID" value="MBB4864966.1"/>
    <property type="molecule type" value="Genomic_DNA"/>
</dbReference>
<feature type="transmembrane region" description="Helical" evidence="1">
    <location>
        <begin position="49"/>
        <end position="68"/>
    </location>
</feature>
<keyword evidence="1" id="KW-1133">Transmembrane helix</keyword>
<feature type="transmembrane region" description="Helical" evidence="1">
    <location>
        <begin position="168"/>
        <end position="187"/>
    </location>
</feature>
<evidence type="ECO:0000313" key="2">
    <source>
        <dbReference type="EMBL" id="MBB4864966.1"/>
    </source>
</evidence>
<dbReference type="RefSeq" id="WP_184591922.1">
    <property type="nucleotide sequence ID" value="NZ_JACHLI010000015.1"/>
</dbReference>
<dbReference type="Proteomes" id="UP000566995">
    <property type="component" value="Unassembled WGS sequence"/>
</dbReference>
<evidence type="ECO:0000256" key="1">
    <source>
        <dbReference type="SAM" id="Phobius"/>
    </source>
</evidence>
<accession>A0A7W7P1X2</accession>
<keyword evidence="1" id="KW-0472">Membrane</keyword>
<sequence length="198" mass="21408">MASATRLIICEYCDAVYERLPLLRHQRALCVRCGGVLQRHNPLTIQQRLALAITAAVLLAFANLYPIMSISMQGLGNAATLWDAVLILSRGPITGIALVLALAVILAPTLQVALLVWVLAFALGGRRAPAFAFCMRWLEALRPWSMLEVCLLGTLVAVIKLAGLLDVIPGIGLVAMAALSVLILYIAGKDIRDLWEQV</sequence>
<proteinExistence type="predicted"/>
<protein>
    <submittedName>
        <fullName evidence="2">Paraquat-inducible protein A</fullName>
    </submittedName>
</protein>
<name>A0A7W7P1X2_PSENT</name>